<dbReference type="GO" id="GO:0031012">
    <property type="term" value="C:extracellular matrix"/>
    <property type="evidence" value="ECO:0007669"/>
    <property type="project" value="TreeGrafter"/>
</dbReference>
<proteinExistence type="predicted"/>
<dbReference type="Proteomes" id="UP000694569">
    <property type="component" value="Unplaced"/>
</dbReference>
<feature type="signal peptide" evidence="7">
    <location>
        <begin position="1"/>
        <end position="33"/>
    </location>
</feature>
<dbReference type="InterPro" id="IPR016186">
    <property type="entry name" value="C-type_lectin-like/link_sf"/>
</dbReference>
<accession>A0A8C5QGN8</accession>
<dbReference type="PROSITE" id="PS50041">
    <property type="entry name" value="C_TYPE_LECTIN_2"/>
    <property type="match status" value="1"/>
</dbReference>
<dbReference type="GO" id="GO:1990430">
    <property type="term" value="F:extracellular matrix protein binding"/>
    <property type="evidence" value="ECO:0007669"/>
    <property type="project" value="TreeGrafter"/>
</dbReference>
<keyword evidence="5" id="KW-1133">Transmembrane helix</keyword>
<keyword evidence="4" id="KW-0430">Lectin</keyword>
<keyword evidence="6" id="KW-0472">Membrane</keyword>
<reference evidence="9" key="1">
    <citation type="submission" date="2025-08" db="UniProtKB">
        <authorList>
            <consortium name="Ensembl"/>
        </authorList>
    </citation>
    <scope>IDENTIFICATION</scope>
</reference>
<dbReference type="GO" id="GO:0016477">
    <property type="term" value="P:cell migration"/>
    <property type="evidence" value="ECO:0007669"/>
    <property type="project" value="TreeGrafter"/>
</dbReference>
<evidence type="ECO:0000256" key="1">
    <source>
        <dbReference type="ARBA" id="ARBA00004479"/>
    </source>
</evidence>
<evidence type="ECO:0000313" key="10">
    <source>
        <dbReference type="Proteomes" id="UP000694569"/>
    </source>
</evidence>
<keyword evidence="2" id="KW-0812">Transmembrane</keyword>
<evidence type="ECO:0000256" key="6">
    <source>
        <dbReference type="ARBA" id="ARBA00023136"/>
    </source>
</evidence>
<feature type="chain" id="PRO_5034861247" description="C-type lectin domain-containing protein" evidence="7">
    <location>
        <begin position="34"/>
        <end position="164"/>
    </location>
</feature>
<feature type="domain" description="C-type lectin" evidence="8">
    <location>
        <begin position="40"/>
        <end position="149"/>
    </location>
</feature>
<organism evidence="9 10">
    <name type="scientific">Leptobrachium leishanense</name>
    <name type="common">Leishan spiny toad</name>
    <dbReference type="NCBI Taxonomy" id="445787"/>
    <lineage>
        <taxon>Eukaryota</taxon>
        <taxon>Metazoa</taxon>
        <taxon>Chordata</taxon>
        <taxon>Craniata</taxon>
        <taxon>Vertebrata</taxon>
        <taxon>Euteleostomi</taxon>
        <taxon>Amphibia</taxon>
        <taxon>Batrachia</taxon>
        <taxon>Anura</taxon>
        <taxon>Pelobatoidea</taxon>
        <taxon>Megophryidae</taxon>
        <taxon>Leptobrachium</taxon>
    </lineage>
</organism>
<dbReference type="GO" id="GO:0050840">
    <property type="term" value="F:extracellular matrix binding"/>
    <property type="evidence" value="ECO:0007669"/>
    <property type="project" value="TreeGrafter"/>
</dbReference>
<evidence type="ECO:0000256" key="3">
    <source>
        <dbReference type="ARBA" id="ARBA00022729"/>
    </source>
</evidence>
<evidence type="ECO:0000256" key="7">
    <source>
        <dbReference type="SAM" id="SignalP"/>
    </source>
</evidence>
<dbReference type="InterPro" id="IPR001304">
    <property type="entry name" value="C-type_lectin-like"/>
</dbReference>
<evidence type="ECO:0000313" key="9">
    <source>
        <dbReference type="Ensembl" id="ENSLLEP00000037995.1"/>
    </source>
</evidence>
<dbReference type="GO" id="GO:0030246">
    <property type="term" value="F:carbohydrate binding"/>
    <property type="evidence" value="ECO:0007669"/>
    <property type="project" value="UniProtKB-KW"/>
</dbReference>
<dbReference type="InterPro" id="IPR051505">
    <property type="entry name" value="C-type_lectin_domain"/>
</dbReference>
<sequence length="164" mass="18702">MICSQLFSLSQSYFVFFPLLLTLLSATWQQCCEDTVCYHHTGNCYTVQSKKLAFIDANAACGPKSSLTSMKDEQEVSEIVQLVNRLQHKLDFLYWIGLSRQNKECVDLKKTLYGYSWISGGDYSKVDFWTEVPKITCVKKRCVALQKWDVVAVIGINPYCGLLD</sequence>
<evidence type="ECO:0000256" key="4">
    <source>
        <dbReference type="ARBA" id="ARBA00022734"/>
    </source>
</evidence>
<dbReference type="AlphaFoldDB" id="A0A8C5QGN8"/>
<dbReference type="PANTHER" id="PTHR14789">
    <property type="entry name" value="CHONDROLECTIN VARIANT CHODLFDELTAE"/>
    <property type="match status" value="1"/>
</dbReference>
<evidence type="ECO:0000256" key="5">
    <source>
        <dbReference type="ARBA" id="ARBA00022989"/>
    </source>
</evidence>
<dbReference type="PANTHER" id="PTHR14789:SF7">
    <property type="entry name" value="C-TYPE LECTIN DOMAIN FAMILY 14 MEMBER A"/>
    <property type="match status" value="1"/>
</dbReference>
<keyword evidence="3 7" id="KW-0732">Signal</keyword>
<keyword evidence="10" id="KW-1185">Reference proteome</keyword>
<reference evidence="9" key="2">
    <citation type="submission" date="2025-09" db="UniProtKB">
        <authorList>
            <consortium name="Ensembl"/>
        </authorList>
    </citation>
    <scope>IDENTIFICATION</scope>
</reference>
<dbReference type="SUPFAM" id="SSF56436">
    <property type="entry name" value="C-type lectin-like"/>
    <property type="match status" value="1"/>
</dbReference>
<evidence type="ECO:0000259" key="8">
    <source>
        <dbReference type="PROSITE" id="PS50041"/>
    </source>
</evidence>
<dbReference type="Gene3D" id="3.10.100.10">
    <property type="entry name" value="Mannose-Binding Protein A, subunit A"/>
    <property type="match status" value="1"/>
</dbReference>
<dbReference type="Ensembl" id="ENSLLET00000039466.1">
    <property type="protein sequence ID" value="ENSLLEP00000037995.1"/>
    <property type="gene ID" value="ENSLLEG00000024058.1"/>
</dbReference>
<dbReference type="GeneTree" id="ENSGT01130000278768"/>
<dbReference type="GO" id="GO:0009897">
    <property type="term" value="C:external side of plasma membrane"/>
    <property type="evidence" value="ECO:0007669"/>
    <property type="project" value="TreeGrafter"/>
</dbReference>
<protein>
    <recommendedName>
        <fullName evidence="8">C-type lectin domain-containing protein</fullName>
    </recommendedName>
</protein>
<evidence type="ECO:0000256" key="2">
    <source>
        <dbReference type="ARBA" id="ARBA00022692"/>
    </source>
</evidence>
<comment type="subcellular location">
    <subcellularLocation>
        <location evidence="1">Membrane</location>
        <topology evidence="1">Single-pass type I membrane protein</topology>
    </subcellularLocation>
</comment>
<dbReference type="InterPro" id="IPR016187">
    <property type="entry name" value="CTDL_fold"/>
</dbReference>
<name>A0A8C5QGN8_9ANUR</name>
<dbReference type="OrthoDB" id="9890094at2759"/>